<proteinExistence type="predicted"/>
<feature type="domain" description="N-acetyltransferase" evidence="1">
    <location>
        <begin position="3"/>
        <end position="150"/>
    </location>
</feature>
<dbReference type="Gene3D" id="3.40.630.30">
    <property type="match status" value="1"/>
</dbReference>
<dbReference type="Pfam" id="PF00583">
    <property type="entry name" value="Acetyltransf_1"/>
    <property type="match status" value="1"/>
</dbReference>
<dbReference type="GO" id="GO:0016747">
    <property type="term" value="F:acyltransferase activity, transferring groups other than amino-acyl groups"/>
    <property type="evidence" value="ECO:0007669"/>
    <property type="project" value="InterPro"/>
</dbReference>
<dbReference type="PROSITE" id="PS51186">
    <property type="entry name" value="GNAT"/>
    <property type="match status" value="1"/>
</dbReference>
<evidence type="ECO:0000259" key="1">
    <source>
        <dbReference type="PROSITE" id="PS51186"/>
    </source>
</evidence>
<name>A0A645APE3_9ZZZZ</name>
<dbReference type="EMBL" id="VSSQ01014686">
    <property type="protein sequence ID" value="MPM54181.1"/>
    <property type="molecule type" value="Genomic_DNA"/>
</dbReference>
<dbReference type="AlphaFoldDB" id="A0A645APE3"/>
<dbReference type="InterPro" id="IPR000182">
    <property type="entry name" value="GNAT_dom"/>
</dbReference>
<dbReference type="CDD" id="cd04301">
    <property type="entry name" value="NAT_SF"/>
    <property type="match status" value="1"/>
</dbReference>
<dbReference type="InterPro" id="IPR016181">
    <property type="entry name" value="Acyl_CoA_acyltransferase"/>
</dbReference>
<accession>A0A645APE3</accession>
<organism evidence="2">
    <name type="scientific">bioreactor metagenome</name>
    <dbReference type="NCBI Taxonomy" id="1076179"/>
    <lineage>
        <taxon>unclassified sequences</taxon>
        <taxon>metagenomes</taxon>
        <taxon>ecological metagenomes</taxon>
    </lineage>
</organism>
<sequence length="202" mass="23208">MNYLIKDILSKQQLEKAFAFFKMIFIGMPVVDNPEYSFEKWEERMKNHGDLMLYASLDSEVIGIVFGRINNNHSITIGPVAVHENYSRIGIAKEMILLLEERAKHYGIHSISLGAVESAERFYSKLGYKGSLLIQSQIHSIEQLLSLNNKYKVEFTNIYDGKVSQVCLELTEPDRDLQKEYEAVFPGCYTQMMYCKNIGITS</sequence>
<gene>
    <name evidence="2" type="ORF">SDC9_100955</name>
</gene>
<protein>
    <recommendedName>
        <fullName evidence="1">N-acetyltransferase domain-containing protein</fullName>
    </recommendedName>
</protein>
<comment type="caution">
    <text evidence="2">The sequence shown here is derived from an EMBL/GenBank/DDBJ whole genome shotgun (WGS) entry which is preliminary data.</text>
</comment>
<reference evidence="2" key="1">
    <citation type="submission" date="2019-08" db="EMBL/GenBank/DDBJ databases">
        <authorList>
            <person name="Kucharzyk K."/>
            <person name="Murdoch R.W."/>
            <person name="Higgins S."/>
            <person name="Loffler F."/>
        </authorList>
    </citation>
    <scope>NUCLEOTIDE SEQUENCE</scope>
</reference>
<dbReference type="SUPFAM" id="SSF55729">
    <property type="entry name" value="Acyl-CoA N-acyltransferases (Nat)"/>
    <property type="match status" value="1"/>
</dbReference>
<evidence type="ECO:0000313" key="2">
    <source>
        <dbReference type="EMBL" id="MPM54181.1"/>
    </source>
</evidence>